<comment type="caution">
    <text evidence="1">The sequence shown here is derived from an EMBL/GenBank/DDBJ whole genome shotgun (WGS) entry which is preliminary data.</text>
</comment>
<evidence type="ECO:0000313" key="2">
    <source>
        <dbReference type="Proteomes" id="UP001162031"/>
    </source>
</evidence>
<protein>
    <recommendedName>
        <fullName evidence="3">RxLR effector candidate protein</fullName>
    </recommendedName>
</protein>
<proteinExistence type="predicted"/>
<organism evidence="1 2">
    <name type="scientific">Hyaloperonospora brassicae</name>
    <name type="common">Brassica downy mildew</name>
    <name type="synonym">Peronospora brassicae</name>
    <dbReference type="NCBI Taxonomy" id="162125"/>
    <lineage>
        <taxon>Eukaryota</taxon>
        <taxon>Sar</taxon>
        <taxon>Stramenopiles</taxon>
        <taxon>Oomycota</taxon>
        <taxon>Peronosporomycetes</taxon>
        <taxon>Peronosporales</taxon>
        <taxon>Peronosporaceae</taxon>
        <taxon>Hyaloperonospora</taxon>
    </lineage>
</organism>
<accession>A0AAV0UUR3</accession>
<reference evidence="1" key="1">
    <citation type="submission" date="2022-12" db="EMBL/GenBank/DDBJ databases">
        <authorList>
            <person name="Webb A."/>
        </authorList>
    </citation>
    <scope>NUCLEOTIDE SEQUENCE</scope>
    <source>
        <strain evidence="1">Hp1</strain>
    </source>
</reference>
<evidence type="ECO:0008006" key="3">
    <source>
        <dbReference type="Google" id="ProtNLM"/>
    </source>
</evidence>
<evidence type="ECO:0000313" key="1">
    <source>
        <dbReference type="EMBL" id="CAI5740202.1"/>
    </source>
</evidence>
<sequence>MTSCVIQVHDLSRRLHKRLQPPLPVGGAATDEAAAPCDSVPSEARLKVRKRQVKSSPRSAMAVASLPEAPAPATLAGRDIAVDAAAAAVAIAQWPSVVGCEGVRKALTFLQTSRQHALMLMLQNHWERAMRVLEKIERATESVSAQRRQVVIRQANAGRDSLVGQLQALELVAPRRVVRFSDDVAVAVADDVDRTCDHVAEPVRAEMLVLRASRKIPPANLSEFWNE</sequence>
<gene>
    <name evidence="1" type="ORF">HBR001_LOCUS8077</name>
</gene>
<dbReference type="AlphaFoldDB" id="A0AAV0UUR3"/>
<name>A0AAV0UUR3_HYABA</name>
<dbReference type="Proteomes" id="UP001162031">
    <property type="component" value="Unassembled WGS sequence"/>
</dbReference>
<dbReference type="EMBL" id="CANTFL010001444">
    <property type="protein sequence ID" value="CAI5740202.1"/>
    <property type="molecule type" value="Genomic_DNA"/>
</dbReference>
<keyword evidence="2" id="KW-1185">Reference proteome</keyword>